<accession>A0A1I0XLD0</accession>
<keyword evidence="1" id="KW-1133">Transmembrane helix</keyword>
<name>A0A1I0XLD0_9BACI</name>
<dbReference type="Proteomes" id="UP000198642">
    <property type="component" value="Unassembled WGS sequence"/>
</dbReference>
<feature type="transmembrane region" description="Helical" evidence="1">
    <location>
        <begin position="6"/>
        <end position="33"/>
    </location>
</feature>
<evidence type="ECO:0000256" key="1">
    <source>
        <dbReference type="SAM" id="Phobius"/>
    </source>
</evidence>
<dbReference type="AlphaFoldDB" id="A0A1I0XLD0"/>
<reference evidence="2 3" key="1">
    <citation type="submission" date="2016-10" db="EMBL/GenBank/DDBJ databases">
        <authorList>
            <person name="de Groot N.N."/>
        </authorList>
    </citation>
    <scope>NUCLEOTIDE SEQUENCE [LARGE SCALE GENOMIC DNA]</scope>
    <source>
        <strain evidence="2 3">CGMCC 1.3702</strain>
    </source>
</reference>
<keyword evidence="1" id="KW-0472">Membrane</keyword>
<protein>
    <submittedName>
        <fullName evidence="2">Uncharacterized protein</fullName>
    </submittedName>
</protein>
<evidence type="ECO:0000313" key="2">
    <source>
        <dbReference type="EMBL" id="SFB01100.1"/>
    </source>
</evidence>
<keyword evidence="1" id="KW-0812">Transmembrane</keyword>
<evidence type="ECO:0000313" key="3">
    <source>
        <dbReference type="Proteomes" id="UP000198642"/>
    </source>
</evidence>
<dbReference type="STRING" id="237679.SAMN04488072_105118"/>
<sequence length="50" mass="5949">MLNKIFYNYLFFISIAILEVLYINSIYIVVLTIPQLHIYNSISKNQLKII</sequence>
<proteinExistence type="predicted"/>
<dbReference type="EMBL" id="FOJW01000005">
    <property type="protein sequence ID" value="SFB01100.1"/>
    <property type="molecule type" value="Genomic_DNA"/>
</dbReference>
<gene>
    <name evidence="2" type="ORF">SAMN04488072_105118</name>
</gene>
<organism evidence="2 3">
    <name type="scientific">Lentibacillus halodurans</name>
    <dbReference type="NCBI Taxonomy" id="237679"/>
    <lineage>
        <taxon>Bacteria</taxon>
        <taxon>Bacillati</taxon>
        <taxon>Bacillota</taxon>
        <taxon>Bacilli</taxon>
        <taxon>Bacillales</taxon>
        <taxon>Bacillaceae</taxon>
        <taxon>Lentibacillus</taxon>
    </lineage>
</organism>
<keyword evidence="3" id="KW-1185">Reference proteome</keyword>